<reference evidence="3" key="1">
    <citation type="submission" date="2015-08" db="EMBL/GenBank/DDBJ databases">
        <authorList>
            <person name="Babu N.S."/>
            <person name="Beckwith C.J."/>
            <person name="Beseler K.G."/>
            <person name="Brison A."/>
            <person name="Carone J.V."/>
            <person name="Caskin T.P."/>
            <person name="Diamond M."/>
            <person name="Durham M.E."/>
            <person name="Foxe J.M."/>
            <person name="Go M."/>
            <person name="Henderson B.A."/>
            <person name="Jones I.B."/>
            <person name="McGettigan J.A."/>
            <person name="Micheletti S.J."/>
            <person name="Nasrallah M.E."/>
            <person name="Ortiz D."/>
            <person name="Piller C.R."/>
            <person name="Privatt S.R."/>
            <person name="Schneider S.L."/>
            <person name="Sharp S."/>
            <person name="Smith T.C."/>
            <person name="Stanton J.D."/>
            <person name="Ullery H.E."/>
            <person name="Wilson R.J."/>
            <person name="Serrano M.G."/>
            <person name="Buck G."/>
            <person name="Lee V."/>
            <person name="Wang Y."/>
            <person name="Carvalho R."/>
            <person name="Voegtly L."/>
            <person name="Shi R."/>
            <person name="Duckworth R."/>
            <person name="Johnson A."/>
            <person name="Loviza R."/>
            <person name="Walstead R."/>
            <person name="Shah Z."/>
            <person name="Kiflezghi M."/>
            <person name="Wade K."/>
            <person name="Ball S.L."/>
            <person name="Bradley K.W."/>
            <person name="Asai D.J."/>
            <person name="Bowman C.A."/>
            <person name="Russell D.A."/>
            <person name="Pope W.H."/>
            <person name="Jacobs-Sera D."/>
            <person name="Hendrix R.W."/>
            <person name="Hatfull G.F."/>
        </authorList>
    </citation>
    <scope>NUCLEOTIDE SEQUENCE [LARGE SCALE GENOMIC DNA]</scope>
</reference>
<protein>
    <recommendedName>
        <fullName evidence="2">C2 domain-containing protein</fullName>
    </recommendedName>
</protein>
<proteinExistence type="predicted"/>
<dbReference type="Pfam" id="PF24656">
    <property type="entry name" value="CEPT76_peptidase"/>
    <property type="match status" value="1"/>
</dbReference>
<evidence type="ECO:0000313" key="3">
    <source>
        <dbReference type="EMBL" id="CUV06495.1"/>
    </source>
</evidence>
<feature type="compositionally biased region" description="Basic and acidic residues" evidence="1">
    <location>
        <begin position="74"/>
        <end position="90"/>
    </location>
</feature>
<dbReference type="SUPFAM" id="SSF49562">
    <property type="entry name" value="C2 domain (Calcium/lipid-binding domain, CaLB)"/>
    <property type="match status" value="1"/>
</dbReference>
<dbReference type="PANTHER" id="PTHR46436">
    <property type="entry name" value="CENTROSOMAL PROTEIN OF 76 KDA"/>
    <property type="match status" value="1"/>
</dbReference>
<dbReference type="VEuPathDB" id="CryptoDB:ChTU502y2012_406g0080"/>
<accession>A0A0S4THB4</accession>
<dbReference type="InterPro" id="IPR056290">
    <property type="entry name" value="CEPT76/DRC7_peptidase-like_dom"/>
</dbReference>
<dbReference type="InterPro" id="IPR052299">
    <property type="entry name" value="CEP76"/>
</dbReference>
<gene>
    <name evidence="3" type="ORF">CHUDEA6_680</name>
</gene>
<dbReference type="Gene3D" id="2.60.40.150">
    <property type="entry name" value="C2 domain"/>
    <property type="match status" value="1"/>
</dbReference>
<feature type="region of interest" description="Disordered" evidence="1">
    <location>
        <begin position="374"/>
        <end position="395"/>
    </location>
</feature>
<organism evidence="3">
    <name type="scientific">Cryptosporidium hominis</name>
    <dbReference type="NCBI Taxonomy" id="237895"/>
    <lineage>
        <taxon>Eukaryota</taxon>
        <taxon>Sar</taxon>
        <taxon>Alveolata</taxon>
        <taxon>Apicomplexa</taxon>
        <taxon>Conoidasida</taxon>
        <taxon>Coccidia</taxon>
        <taxon>Eucoccidiorida</taxon>
        <taxon>Eimeriorina</taxon>
        <taxon>Cryptosporidiidae</taxon>
        <taxon>Cryptosporidium</taxon>
    </lineage>
</organism>
<sequence length="1672" mass="194397">MDPVGAMKSMMGMVGSNLVSSAKHATKQMVSKIRQKADPRSYSSSKKKKNKANNGQNVEGTNISDDDDLNDSMLHNRRDNGKETRNRDINGENLEINSNLTHESSDDESILDFRDRVVTEQEFKRLAELLGRDIKMTNRGNSEMEKQIWLTPRRFRTTIRSVQIENLTKIEQKNVFLEFSFGGTLTEVRLLNNNTGQEVPRLLGYPACKEFFTHTVDIKPFYIENNDELLIDIPDENGEDYDIELKNNNSIEISLDETFEWRGSYLHLERELFRIIAWRANSATVNELLGYNEDILKNYATGSVNQMITLSKRTHNNTSNPIFRITLQIIFQEIYDFQLSLSQFTLRNISNDNNENSSPSEQKHSQNIYNDHKIEYNHDKKSNKKQTSRDNTNIINDQNTVKIDLRDDQELNFNEKGRLISNNHSTSCRLNIKFPSFGIDNPLPTKCTSTWSECYEKQNKIIRWDNIGMIPFRGTIHELERNNLHANLEINSTGKTHNIFKSTKQVHCTFNLKNIVYYPYIQTEIKLPDGESCILEGKIEFGNIPKYHQLGNILEIDDENKLYLIIKIIRIDNLILNIYEVNNILQDTENDDSMDVYVQLSFDGNRKETPVVSGTLHPLFQTEITFILDYIDHEKKPNELDAHSLVKLLERKGPIVIDVWRKNKSSMAQHLGWTEIHWKDILIKSNNSNYSGNEFSDLKLNQQFSPLKFDPTNNLMDNASNACLGANVLRRQEYRKFYDRNIGKEVVYETRVYQDASILYNLGQRPSSLGSHTNETISPKVYLEIWTKPDISCMYNIGSTSALLVRGNHEVVGEVSKYFVDRLNRIVEWSGIGPSLKNSRIRSNIFYWEYVTKSFETWGRQYSYYSLDSRGVRHLLPSFLQPLKPLTGVDNSSKVHHFIHSFPYLPTTNNEIWRTPDLFLLSRQGTPFDHTLLQVCLLLGLNRIAFLACGTLLNRDPYSWAVTIHYEYIMSENDDLFNLNKVGNLFKKESHGIGGRSRRVSALHFGRNKKHSNMRSISPALMKTTSDRKNYKSEKSHILAANRSKMRSLSPISINLGQRIHRKSSIINDNEYRFSLSKSTETIHDHNHNTSSKNSVRQNSIRFYALFWDTVKHVVYRVNDIVQESKHDEFIQWIKEEGYDINQLNKLALESLFSQRNYHQDKYRNIQYKPNFCLKVVNKLPYRTLDLLVNNKNIYANIQQVNDPLKLSYNLNDSKLWYSFFPKKTDQFNHIKMNNQRIQGEIEGKGILNQLPITQNSSNISACFSWPIINLVTDTTSNKPGKNNKGRSVTGDHHIHNNNNNNSSNDYFDQDQLGRSNNKDKNINGIIGNDHKSKGKANNGLKSSTGMSFGLNKSKDEHSSIEKKFLENNVIMDAELDLYCRSINDEIMRYVQIQRFQKSRTIGTRWNRENENMIFLRMGLKLLGKWEMSDPYTRDYYKNKSEFLKWRESFLSTVPTKYRMKYAILTFPCNVPKWIAQQVWFKCSFLSNETDKRSIFSLSVDINSWPNNIQSIRILILVVHPLKSNQLRKLQLLQKMSISNSVSNNNINNNNNNNNNNNSNNIHQTMKINIKGSSRNERRENISDSIKDDNDKGNDKVIKQGLDKLETPEFKNELLIKESDKKSLDEDKDEKKKEDKEEKKNKDNNNEKERRRASSIIFSDEEDEPELKLLHP</sequence>
<dbReference type="Pfam" id="PF00168">
    <property type="entry name" value="C2"/>
    <property type="match status" value="1"/>
</dbReference>
<name>A0A0S4THB4_CRYHO</name>
<dbReference type="VEuPathDB" id="CryptoDB:CHUDEA6_680"/>
<feature type="region of interest" description="Disordered" evidence="1">
    <location>
        <begin position="1275"/>
        <end position="1353"/>
    </location>
</feature>
<evidence type="ECO:0000256" key="1">
    <source>
        <dbReference type="SAM" id="MobiDB-lite"/>
    </source>
</evidence>
<dbReference type="CDD" id="cd00030">
    <property type="entry name" value="C2"/>
    <property type="match status" value="1"/>
</dbReference>
<evidence type="ECO:0000259" key="2">
    <source>
        <dbReference type="PROSITE" id="PS50004"/>
    </source>
</evidence>
<dbReference type="Proteomes" id="UP000199752">
    <property type="component" value="Chromosome 6"/>
</dbReference>
<feature type="region of interest" description="Disordered" evidence="1">
    <location>
        <begin position="1543"/>
        <end position="1562"/>
    </location>
</feature>
<dbReference type="VEuPathDB" id="CryptoDB:Chro.60089"/>
<dbReference type="VEuPathDB" id="CryptoDB:GY17_00000066"/>
<feature type="region of interest" description="Disordered" evidence="1">
    <location>
        <begin position="18"/>
        <end position="107"/>
    </location>
</feature>
<feature type="domain" description="C2" evidence="2">
    <location>
        <begin position="545"/>
        <end position="691"/>
    </location>
</feature>
<dbReference type="InterPro" id="IPR035892">
    <property type="entry name" value="C2_domain_sf"/>
</dbReference>
<feature type="region of interest" description="Disordered" evidence="1">
    <location>
        <begin position="1570"/>
        <end position="1672"/>
    </location>
</feature>
<feature type="compositionally biased region" description="Basic and acidic residues" evidence="1">
    <location>
        <begin position="1574"/>
        <end position="1652"/>
    </location>
</feature>
<dbReference type="InterPro" id="IPR000008">
    <property type="entry name" value="C2_dom"/>
</dbReference>
<dbReference type="EMBL" id="LN877952">
    <property type="protein sequence ID" value="CUV06495.1"/>
    <property type="molecule type" value="Genomic_DNA"/>
</dbReference>
<dbReference type="PANTHER" id="PTHR46436:SF2">
    <property type="entry name" value="CHROMOSOME UNDETERMINED SCAFFOLD_119, WHOLE GENOME SHOTGUN SEQUENCE"/>
    <property type="match status" value="1"/>
</dbReference>
<dbReference type="PROSITE" id="PS50004">
    <property type="entry name" value="C2"/>
    <property type="match status" value="1"/>
</dbReference>